<evidence type="ECO:0008006" key="3">
    <source>
        <dbReference type="Google" id="ProtNLM"/>
    </source>
</evidence>
<feature type="non-terminal residue" evidence="1">
    <location>
        <position position="135"/>
    </location>
</feature>
<evidence type="ECO:0000313" key="2">
    <source>
        <dbReference type="Proteomes" id="UP000008063"/>
    </source>
</evidence>
<feature type="non-terminal residue" evidence="1">
    <location>
        <position position="1"/>
    </location>
</feature>
<sequence>AWDHHLSGVRHRKCATRKGVSADVQPVTLDTVSGHVYCGICDRHIPRNSWSHHPQNPLHLKKQKVVAFKTVLEEAVKDKHGIIVSEDVDFGIVDVQRANQGVIRTLTIQNTVPSAQITIVKAKLSSSSSIKSNPS</sequence>
<dbReference type="Proteomes" id="UP000008063">
    <property type="component" value="Unassembled WGS sequence"/>
</dbReference>
<dbReference type="InParanoid" id="F8PJ51"/>
<keyword evidence="2" id="KW-1185">Reference proteome</keyword>
<name>F8PJ51_SERL3</name>
<dbReference type="AlphaFoldDB" id="F8PJ51"/>
<proteinExistence type="predicted"/>
<dbReference type="STRING" id="936435.F8PJ51"/>
<evidence type="ECO:0000313" key="1">
    <source>
        <dbReference type="EMBL" id="EGO03415.1"/>
    </source>
</evidence>
<dbReference type="HOGENOM" id="CLU_2114673_0_0_1"/>
<dbReference type="OMA" id="WCYASIN"/>
<gene>
    <name evidence="1" type="ORF">SERLA73DRAFT_25978</name>
</gene>
<reference evidence="2" key="1">
    <citation type="journal article" date="2011" name="Science">
        <title>The plant cell wall-decomposing machinery underlies the functional diversity of forest fungi.</title>
        <authorList>
            <person name="Eastwood D.C."/>
            <person name="Floudas D."/>
            <person name="Binder M."/>
            <person name="Majcherczyk A."/>
            <person name="Schneider P."/>
            <person name="Aerts A."/>
            <person name="Asiegbu F.O."/>
            <person name="Baker S.E."/>
            <person name="Barry K."/>
            <person name="Bendiksby M."/>
            <person name="Blumentritt M."/>
            <person name="Coutinho P.M."/>
            <person name="Cullen D."/>
            <person name="de Vries R.P."/>
            <person name="Gathman A."/>
            <person name="Goodell B."/>
            <person name="Henrissat B."/>
            <person name="Ihrmark K."/>
            <person name="Kauserud H."/>
            <person name="Kohler A."/>
            <person name="LaButti K."/>
            <person name="Lapidus A."/>
            <person name="Lavin J.L."/>
            <person name="Lee Y.-H."/>
            <person name="Lindquist E."/>
            <person name="Lilly W."/>
            <person name="Lucas S."/>
            <person name="Morin E."/>
            <person name="Murat C."/>
            <person name="Oguiza J.A."/>
            <person name="Park J."/>
            <person name="Pisabarro A.G."/>
            <person name="Riley R."/>
            <person name="Rosling A."/>
            <person name="Salamov A."/>
            <person name="Schmidt O."/>
            <person name="Schmutz J."/>
            <person name="Skrede I."/>
            <person name="Stenlid J."/>
            <person name="Wiebenga A."/>
            <person name="Xie X."/>
            <person name="Kuees U."/>
            <person name="Hibbett D.S."/>
            <person name="Hoffmeister D."/>
            <person name="Hoegberg N."/>
            <person name="Martin F."/>
            <person name="Grigoriev I.V."/>
            <person name="Watkinson S.C."/>
        </authorList>
    </citation>
    <scope>NUCLEOTIDE SEQUENCE [LARGE SCALE GENOMIC DNA]</scope>
    <source>
        <strain evidence="2">strain S7.3</strain>
    </source>
</reference>
<accession>F8PJ51</accession>
<protein>
    <recommendedName>
        <fullName evidence="3">U1-type domain-containing protein</fullName>
    </recommendedName>
</protein>
<dbReference type="EMBL" id="GL945475">
    <property type="protein sequence ID" value="EGO03415.1"/>
    <property type="molecule type" value="Genomic_DNA"/>
</dbReference>
<organism evidence="2">
    <name type="scientific">Serpula lacrymans var. lacrymans (strain S7.3)</name>
    <name type="common">Dry rot fungus</name>
    <dbReference type="NCBI Taxonomy" id="936435"/>
    <lineage>
        <taxon>Eukaryota</taxon>
        <taxon>Fungi</taxon>
        <taxon>Dikarya</taxon>
        <taxon>Basidiomycota</taxon>
        <taxon>Agaricomycotina</taxon>
        <taxon>Agaricomycetes</taxon>
        <taxon>Agaricomycetidae</taxon>
        <taxon>Boletales</taxon>
        <taxon>Coniophorineae</taxon>
        <taxon>Serpulaceae</taxon>
        <taxon>Serpula</taxon>
    </lineage>
</organism>